<dbReference type="GO" id="GO:0005634">
    <property type="term" value="C:nucleus"/>
    <property type="evidence" value="ECO:0007669"/>
    <property type="project" value="TreeGrafter"/>
</dbReference>
<evidence type="ECO:0000256" key="2">
    <source>
        <dbReference type="ARBA" id="ARBA00022737"/>
    </source>
</evidence>
<feature type="compositionally biased region" description="Polar residues" evidence="6">
    <location>
        <begin position="586"/>
        <end position="596"/>
    </location>
</feature>
<evidence type="ECO:0000256" key="3">
    <source>
        <dbReference type="ARBA" id="ARBA00022771"/>
    </source>
</evidence>
<reference evidence="8 9" key="1">
    <citation type="journal article" date="2019" name="Sci. Rep.">
        <title>Comparative genomics of chytrid fungi reveal insights into the obligate biotrophic and pathogenic lifestyle of Synchytrium endobioticum.</title>
        <authorList>
            <person name="van de Vossenberg B.T.L.H."/>
            <person name="Warris S."/>
            <person name="Nguyen H.D.T."/>
            <person name="van Gent-Pelzer M.P.E."/>
            <person name="Joly D.L."/>
            <person name="van de Geest H.C."/>
            <person name="Bonants P.J.M."/>
            <person name="Smith D.S."/>
            <person name="Levesque C.A."/>
            <person name="van der Lee T.A.J."/>
        </authorList>
    </citation>
    <scope>NUCLEOTIDE SEQUENCE [LARGE SCALE GENOMIC DNA]</scope>
    <source>
        <strain evidence="8 9">JEL517</strain>
    </source>
</reference>
<feature type="compositionally biased region" description="Basic residues" evidence="6">
    <location>
        <begin position="632"/>
        <end position="649"/>
    </location>
</feature>
<feature type="compositionally biased region" description="Acidic residues" evidence="6">
    <location>
        <begin position="653"/>
        <end position="685"/>
    </location>
</feature>
<name>A0A507C7Q3_9FUNG</name>
<dbReference type="EMBL" id="QEAO01000008">
    <property type="protein sequence ID" value="TPX35531.1"/>
    <property type="molecule type" value="Genomic_DNA"/>
</dbReference>
<feature type="compositionally biased region" description="Polar residues" evidence="6">
    <location>
        <begin position="210"/>
        <end position="233"/>
    </location>
</feature>
<evidence type="ECO:0000256" key="6">
    <source>
        <dbReference type="SAM" id="MobiDB-lite"/>
    </source>
</evidence>
<protein>
    <recommendedName>
        <fullName evidence="7">C2H2-type domain-containing protein</fullName>
    </recommendedName>
</protein>
<keyword evidence="2" id="KW-0677">Repeat</keyword>
<dbReference type="GO" id="GO:0043565">
    <property type="term" value="F:sequence-specific DNA binding"/>
    <property type="evidence" value="ECO:0007669"/>
    <property type="project" value="TreeGrafter"/>
</dbReference>
<evidence type="ECO:0000256" key="4">
    <source>
        <dbReference type="ARBA" id="ARBA00022833"/>
    </source>
</evidence>
<dbReference type="RefSeq" id="XP_031026004.1">
    <property type="nucleotide sequence ID" value="XM_031168075.1"/>
</dbReference>
<proteinExistence type="predicted"/>
<dbReference type="Pfam" id="PF00096">
    <property type="entry name" value="zf-C2H2"/>
    <property type="match status" value="3"/>
</dbReference>
<dbReference type="PROSITE" id="PS00028">
    <property type="entry name" value="ZINC_FINGER_C2H2_1"/>
    <property type="match status" value="2"/>
</dbReference>
<dbReference type="FunFam" id="3.30.160.60:FF:000125">
    <property type="entry name" value="Putative zinc finger protein 143"/>
    <property type="match status" value="1"/>
</dbReference>
<comment type="caution">
    <text evidence="8">The sequence shown here is derived from an EMBL/GenBank/DDBJ whole genome shotgun (WGS) entry which is preliminary data.</text>
</comment>
<gene>
    <name evidence="8" type="ORF">SmJEL517_g02147</name>
</gene>
<feature type="region of interest" description="Disordered" evidence="6">
    <location>
        <begin position="366"/>
        <end position="475"/>
    </location>
</feature>
<evidence type="ECO:0000259" key="7">
    <source>
        <dbReference type="PROSITE" id="PS50157"/>
    </source>
</evidence>
<keyword evidence="1" id="KW-0479">Metal-binding</keyword>
<feature type="compositionally biased region" description="Acidic residues" evidence="6">
    <location>
        <begin position="703"/>
        <end position="717"/>
    </location>
</feature>
<dbReference type="PROSITE" id="PS50157">
    <property type="entry name" value="ZINC_FINGER_C2H2_2"/>
    <property type="match status" value="3"/>
</dbReference>
<feature type="compositionally biased region" description="Polar residues" evidence="6">
    <location>
        <begin position="401"/>
        <end position="416"/>
    </location>
</feature>
<dbReference type="GeneID" id="42003372"/>
<dbReference type="OrthoDB" id="2158658at2759"/>
<feature type="region of interest" description="Disordered" evidence="6">
    <location>
        <begin position="98"/>
        <end position="129"/>
    </location>
</feature>
<dbReference type="PANTHER" id="PTHR24408">
    <property type="entry name" value="ZINC FINGER PROTEIN"/>
    <property type="match status" value="1"/>
</dbReference>
<keyword evidence="3 5" id="KW-0863">Zinc-finger</keyword>
<dbReference type="GO" id="GO:0008270">
    <property type="term" value="F:zinc ion binding"/>
    <property type="evidence" value="ECO:0007669"/>
    <property type="project" value="UniProtKB-KW"/>
</dbReference>
<dbReference type="Proteomes" id="UP000319731">
    <property type="component" value="Unassembled WGS sequence"/>
</dbReference>
<feature type="region of interest" description="Disordered" evidence="6">
    <location>
        <begin position="1"/>
        <end position="26"/>
    </location>
</feature>
<feature type="region of interest" description="Disordered" evidence="6">
    <location>
        <begin position="581"/>
        <end position="753"/>
    </location>
</feature>
<dbReference type="SUPFAM" id="SSF57667">
    <property type="entry name" value="beta-beta-alpha zinc fingers"/>
    <property type="match status" value="2"/>
</dbReference>
<feature type="compositionally biased region" description="Basic residues" evidence="6">
    <location>
        <begin position="743"/>
        <end position="753"/>
    </location>
</feature>
<evidence type="ECO:0000313" key="9">
    <source>
        <dbReference type="Proteomes" id="UP000319731"/>
    </source>
</evidence>
<feature type="domain" description="C2H2-type" evidence="7">
    <location>
        <begin position="483"/>
        <end position="512"/>
    </location>
</feature>
<dbReference type="PANTHER" id="PTHR24408:SF58">
    <property type="entry name" value="TRANSCRIPTION FACTOR (TFIIIA), PUTATIVE (AFU_ORTHOLOGUE AFUA_1G05150)-RELATED"/>
    <property type="match status" value="1"/>
</dbReference>
<dbReference type="AlphaFoldDB" id="A0A507C7Q3"/>
<dbReference type="InterPro" id="IPR036236">
    <property type="entry name" value="Znf_C2H2_sf"/>
</dbReference>
<feature type="domain" description="C2H2-type" evidence="7">
    <location>
        <begin position="542"/>
        <end position="569"/>
    </location>
</feature>
<dbReference type="InterPro" id="IPR013087">
    <property type="entry name" value="Znf_C2H2_type"/>
</dbReference>
<dbReference type="GO" id="GO:0000981">
    <property type="term" value="F:DNA-binding transcription factor activity, RNA polymerase II-specific"/>
    <property type="evidence" value="ECO:0007669"/>
    <property type="project" value="TreeGrafter"/>
</dbReference>
<keyword evidence="9" id="KW-1185">Reference proteome</keyword>
<dbReference type="SMART" id="SM00355">
    <property type="entry name" value="ZnF_C2H2"/>
    <property type="match status" value="3"/>
</dbReference>
<evidence type="ECO:0000256" key="1">
    <source>
        <dbReference type="ARBA" id="ARBA00022723"/>
    </source>
</evidence>
<organism evidence="8 9">
    <name type="scientific">Synchytrium microbalum</name>
    <dbReference type="NCBI Taxonomy" id="1806994"/>
    <lineage>
        <taxon>Eukaryota</taxon>
        <taxon>Fungi</taxon>
        <taxon>Fungi incertae sedis</taxon>
        <taxon>Chytridiomycota</taxon>
        <taxon>Chytridiomycota incertae sedis</taxon>
        <taxon>Chytridiomycetes</taxon>
        <taxon>Synchytriales</taxon>
        <taxon>Synchytriaceae</taxon>
        <taxon>Synchytrium</taxon>
    </lineage>
</organism>
<feature type="compositionally biased region" description="Polar residues" evidence="6">
    <location>
        <begin position="1"/>
        <end position="20"/>
    </location>
</feature>
<evidence type="ECO:0000256" key="5">
    <source>
        <dbReference type="PROSITE-ProRule" id="PRU00042"/>
    </source>
</evidence>
<evidence type="ECO:0000313" key="8">
    <source>
        <dbReference type="EMBL" id="TPX35531.1"/>
    </source>
</evidence>
<feature type="compositionally biased region" description="Low complexity" evidence="6">
    <location>
        <begin position="622"/>
        <end position="631"/>
    </location>
</feature>
<sequence length="753" mass="82522">MAAVSSMSDNQIPRPTQTQWDFDLVEQSHVPISQPIRTSQQPAIPTPAPYYMPPQPYQYTYGVGPQPPYPYASQYYPTAPPPNGYAPYPVMYNNHSSSSMSPNGGASHGGLSPRALPRPPYGSTLSYMAPPAPKTLGSPILPGRPLPPPQTYGYPMASASYYDERYSYGGLARPITNSAGLLPPPQQQHQQQHQNAFPTPAATPPLSPSQISRFNNTLEPRNSNNTGWPSSSIPPIASNLSPWTPSSDCNPRHQTILPPVITIPLPQERSHTNSITSLNGFTTPHSAPSEGSQPYNDDLQHPIMRRSSLDGVAHAGLMRRSSLDGMAQSGSMMRRSSIDGMLHPEMMRRSSIDALNHPAMMRRESIDSNSTSLDAATIQQYPPPPQPHPHQQHHQPVTLPSLMTQIPQKQQQQELNSEPLKPRLGRPSLAQRFGLPSDSRKPGVKSSSSSSNNSVPPTSEVDISGDGEATTGASTPLSERKCFKCPVANCDKSFTRQYNLKAHVRAHSGERPFACDHCHAAFPRSHDLRRHLQSRHEEARRHRCDHCGVTFARSDALRRHLKAATAKINARIAAGEDIPDHVIQSLRPSPRNSNDSGYKKTGGRRRRAVGGSEGDGDEDGSNADASGGSRRSSLKRRASATRNSSKRRKAKEDDDEEEEDDDEDEEITDDEDGEGQEEEDEDEVEHEVVAAPDKTGRKTGESTGDEEEVSPDSDDGEFVPGRQNSGVGTTDRHVSSTTTGRQSARRRRDKKDQ</sequence>
<accession>A0A507C7Q3</accession>
<feature type="compositionally biased region" description="Polar residues" evidence="6">
    <location>
        <begin position="367"/>
        <end position="378"/>
    </location>
</feature>
<feature type="region of interest" description="Disordered" evidence="6">
    <location>
        <begin position="184"/>
        <end position="233"/>
    </location>
</feature>
<feature type="domain" description="C2H2-type" evidence="7">
    <location>
        <begin position="513"/>
        <end position="541"/>
    </location>
</feature>
<keyword evidence="4" id="KW-0862">Zinc</keyword>
<dbReference type="Gene3D" id="3.30.160.60">
    <property type="entry name" value="Classic Zinc Finger"/>
    <property type="match status" value="3"/>
</dbReference>
<feature type="compositionally biased region" description="Low complexity" evidence="6">
    <location>
        <begin position="187"/>
        <end position="200"/>
    </location>
</feature>
<dbReference type="STRING" id="1806994.A0A507C7Q3"/>